<feature type="domain" description="Saccharopine dehydrogenase NADP binding" evidence="2">
    <location>
        <begin position="7"/>
        <end position="139"/>
    </location>
</feature>
<dbReference type="GO" id="GO:0005886">
    <property type="term" value="C:plasma membrane"/>
    <property type="evidence" value="ECO:0007669"/>
    <property type="project" value="TreeGrafter"/>
</dbReference>
<accession>A0A0B1SW00</accession>
<dbReference type="FunFam" id="3.40.50.720:FF:000178">
    <property type="entry name" value="Saccharopine dehydrogenase-like oxidoreductase"/>
    <property type="match status" value="1"/>
</dbReference>
<dbReference type="AlphaFoldDB" id="A0A0B1SW00"/>
<dbReference type="EMBL" id="KN557869">
    <property type="protein sequence ID" value="KHJ87385.1"/>
    <property type="molecule type" value="Genomic_DNA"/>
</dbReference>
<keyword evidence="4" id="KW-1185">Reference proteome</keyword>
<dbReference type="Gene3D" id="3.40.50.720">
    <property type="entry name" value="NAD(P)-binding Rossmann-like Domain"/>
    <property type="match status" value="1"/>
</dbReference>
<dbReference type="GO" id="GO:0005811">
    <property type="term" value="C:lipid droplet"/>
    <property type="evidence" value="ECO:0007669"/>
    <property type="project" value="TreeGrafter"/>
</dbReference>
<dbReference type="SUPFAM" id="SSF51735">
    <property type="entry name" value="NAD(P)-binding Rossmann-fold domains"/>
    <property type="match status" value="1"/>
</dbReference>
<dbReference type="InterPro" id="IPR051276">
    <property type="entry name" value="Saccharopine_DH-like_oxidrdct"/>
</dbReference>
<evidence type="ECO:0000256" key="1">
    <source>
        <dbReference type="ARBA" id="ARBA00038048"/>
    </source>
</evidence>
<dbReference type="InterPro" id="IPR005097">
    <property type="entry name" value="Sacchrp_dh_NADP-bd"/>
</dbReference>
<sequence length="322" mass="35573">MSRIDLVFYGASGFTGAYIVERFVNSKYFGTLSFAVAGRNNAKLQKVLEDISHKTGRDVTSTPIIIADSSDEQSLADMAKKAKVIVNAVGPYRLYGEPVVRAAVENGAHHVDISGEPAYLEKMQMLYGEKAKENGVYIVGACGWDSIPCDLGVTFLKERFEGDLNHVESFVQLVSGPAGYSINEGTYQTLILGISEAAHDGLGKIRKAIMPEKIEKGDVKPPRRGKMWPINEKELKGWALPFLGSDKSIVNRSQYYDCVTNNKRPVGIISFTDLEWAEFSSIMSEELKGFDLKHSCHLTGILRRRCSIIISLPSLQPFLSGR</sequence>
<dbReference type="PANTHER" id="PTHR12286">
    <property type="entry name" value="SACCHAROPINE DEHYDROGENASE-LIKE OXIDOREDUCTASE"/>
    <property type="match status" value="1"/>
</dbReference>
<gene>
    <name evidence="3" type="ORF">OESDEN_12843</name>
</gene>
<dbReference type="GO" id="GO:0005739">
    <property type="term" value="C:mitochondrion"/>
    <property type="evidence" value="ECO:0007669"/>
    <property type="project" value="TreeGrafter"/>
</dbReference>
<evidence type="ECO:0000313" key="4">
    <source>
        <dbReference type="Proteomes" id="UP000053660"/>
    </source>
</evidence>
<name>A0A0B1SW00_OESDE</name>
<dbReference type="InterPro" id="IPR036291">
    <property type="entry name" value="NAD(P)-bd_dom_sf"/>
</dbReference>
<dbReference type="PANTHER" id="PTHR12286:SF5">
    <property type="entry name" value="SACCHAROPINE DEHYDROGENASE-LIKE OXIDOREDUCTASE"/>
    <property type="match status" value="1"/>
</dbReference>
<proteinExistence type="inferred from homology"/>
<dbReference type="GO" id="GO:0009247">
    <property type="term" value="P:glycolipid biosynthetic process"/>
    <property type="evidence" value="ECO:0007669"/>
    <property type="project" value="TreeGrafter"/>
</dbReference>
<reference evidence="3 4" key="1">
    <citation type="submission" date="2014-03" db="EMBL/GenBank/DDBJ databases">
        <title>Draft genome of the hookworm Oesophagostomum dentatum.</title>
        <authorList>
            <person name="Mitreva M."/>
        </authorList>
    </citation>
    <scope>NUCLEOTIDE SEQUENCE [LARGE SCALE GENOMIC DNA]</scope>
    <source>
        <strain evidence="3 4">OD-Hann</strain>
    </source>
</reference>
<dbReference type="Pfam" id="PF03435">
    <property type="entry name" value="Sacchrp_dh_NADP"/>
    <property type="match status" value="1"/>
</dbReference>
<protein>
    <submittedName>
        <fullName evidence="3">Saccharopine dehydrogenase</fullName>
    </submittedName>
</protein>
<evidence type="ECO:0000259" key="2">
    <source>
        <dbReference type="Pfam" id="PF03435"/>
    </source>
</evidence>
<evidence type="ECO:0000313" key="3">
    <source>
        <dbReference type="EMBL" id="KHJ87385.1"/>
    </source>
</evidence>
<comment type="similarity">
    <text evidence="1">Belongs to the saccharopine dehydrogenase family.</text>
</comment>
<dbReference type="Proteomes" id="UP000053660">
    <property type="component" value="Unassembled WGS sequence"/>
</dbReference>
<organism evidence="3 4">
    <name type="scientific">Oesophagostomum dentatum</name>
    <name type="common">Nodular worm</name>
    <dbReference type="NCBI Taxonomy" id="61180"/>
    <lineage>
        <taxon>Eukaryota</taxon>
        <taxon>Metazoa</taxon>
        <taxon>Ecdysozoa</taxon>
        <taxon>Nematoda</taxon>
        <taxon>Chromadorea</taxon>
        <taxon>Rhabditida</taxon>
        <taxon>Rhabditina</taxon>
        <taxon>Rhabditomorpha</taxon>
        <taxon>Strongyloidea</taxon>
        <taxon>Strongylidae</taxon>
        <taxon>Oesophagostomum</taxon>
    </lineage>
</organism>
<dbReference type="OrthoDB" id="10268090at2759"/>